<feature type="transmembrane region" description="Helical" evidence="5">
    <location>
        <begin position="1903"/>
        <end position="1923"/>
    </location>
</feature>
<dbReference type="Pfam" id="PF24346">
    <property type="entry name" value="DUF7507"/>
    <property type="match status" value="1"/>
</dbReference>
<dbReference type="InterPro" id="IPR055354">
    <property type="entry name" value="DUF7507"/>
</dbReference>
<evidence type="ECO:0000256" key="3">
    <source>
        <dbReference type="ARBA" id="ARBA00022729"/>
    </source>
</evidence>
<evidence type="ECO:0000259" key="7">
    <source>
        <dbReference type="Pfam" id="PF17210"/>
    </source>
</evidence>
<feature type="region of interest" description="Disordered" evidence="4">
    <location>
        <begin position="1320"/>
        <end position="1346"/>
    </location>
</feature>
<organism evidence="9 10">
    <name type="scientific">Pseudomarimonas salicorniae</name>
    <dbReference type="NCBI Taxonomy" id="2933270"/>
    <lineage>
        <taxon>Bacteria</taxon>
        <taxon>Pseudomonadati</taxon>
        <taxon>Pseudomonadota</taxon>
        <taxon>Gammaproteobacteria</taxon>
        <taxon>Lysobacterales</taxon>
        <taxon>Lysobacteraceae</taxon>
        <taxon>Pseudomarimonas</taxon>
    </lineage>
</organism>
<protein>
    <submittedName>
        <fullName evidence="9">Uncharacterized protein</fullName>
    </submittedName>
</protein>
<comment type="caution">
    <text evidence="9">The sequence shown here is derived from an EMBL/GenBank/DDBJ whole genome shotgun (WGS) entry which is preliminary data.</text>
</comment>
<feature type="region of interest" description="Disordered" evidence="4">
    <location>
        <begin position="1854"/>
        <end position="1899"/>
    </location>
</feature>
<dbReference type="Proteomes" id="UP001431449">
    <property type="component" value="Unassembled WGS sequence"/>
</dbReference>
<feature type="domain" description="DUF7507" evidence="8">
    <location>
        <begin position="1622"/>
        <end position="1724"/>
    </location>
</feature>
<accession>A0ABT0GFW9</accession>
<feature type="domain" description="DUF11" evidence="6">
    <location>
        <begin position="795"/>
        <end position="920"/>
    </location>
</feature>
<feature type="compositionally biased region" description="Polar residues" evidence="4">
    <location>
        <begin position="1479"/>
        <end position="1490"/>
    </location>
</feature>
<dbReference type="EMBL" id="JALNMH010000005">
    <property type="protein sequence ID" value="MCK7593437.1"/>
    <property type="molecule type" value="Genomic_DNA"/>
</dbReference>
<feature type="domain" description="DUF11" evidence="6">
    <location>
        <begin position="1071"/>
        <end position="1196"/>
    </location>
</feature>
<feature type="region of interest" description="Disordered" evidence="4">
    <location>
        <begin position="1178"/>
        <end position="1210"/>
    </location>
</feature>
<feature type="region of interest" description="Disordered" evidence="4">
    <location>
        <begin position="896"/>
        <end position="925"/>
    </location>
</feature>
<feature type="compositionally biased region" description="Polar residues" evidence="4">
    <location>
        <begin position="1327"/>
        <end position="1337"/>
    </location>
</feature>
<dbReference type="InterPro" id="IPR051172">
    <property type="entry name" value="Chlamydia_OmcB"/>
</dbReference>
<evidence type="ECO:0000259" key="6">
    <source>
        <dbReference type="Pfam" id="PF01345"/>
    </source>
</evidence>
<evidence type="ECO:0000256" key="2">
    <source>
        <dbReference type="ARBA" id="ARBA00022525"/>
    </source>
</evidence>
<dbReference type="Pfam" id="PF17210">
    <property type="entry name" value="SdrD_B"/>
    <property type="match status" value="1"/>
</dbReference>
<dbReference type="InterPro" id="IPR033764">
    <property type="entry name" value="Sdr_B"/>
</dbReference>
<keyword evidence="5" id="KW-0812">Transmembrane</keyword>
<feature type="domain" description="DUF11" evidence="6">
    <location>
        <begin position="2"/>
        <end position="118"/>
    </location>
</feature>
<proteinExistence type="predicted"/>
<feature type="domain" description="DUF11" evidence="6">
    <location>
        <begin position="211"/>
        <end position="296"/>
    </location>
</feature>
<dbReference type="InterPro" id="IPR001434">
    <property type="entry name" value="OmcB-like_DUF11"/>
</dbReference>
<evidence type="ECO:0000313" key="10">
    <source>
        <dbReference type="Proteomes" id="UP001431449"/>
    </source>
</evidence>
<feature type="domain" description="DUF11" evidence="6">
    <location>
        <begin position="934"/>
        <end position="1060"/>
    </location>
</feature>
<feature type="domain" description="DUF11" evidence="6">
    <location>
        <begin position="312"/>
        <end position="422"/>
    </location>
</feature>
<dbReference type="Pfam" id="PF01345">
    <property type="entry name" value="DUF11"/>
    <property type="match status" value="10"/>
</dbReference>
<keyword evidence="10" id="KW-1185">Reference proteome</keyword>
<dbReference type="PANTHER" id="PTHR34819">
    <property type="entry name" value="LARGE CYSTEINE-RICH PERIPLASMIC PROTEIN OMCB"/>
    <property type="match status" value="1"/>
</dbReference>
<dbReference type="InterPro" id="IPR047589">
    <property type="entry name" value="DUF11_rpt"/>
</dbReference>
<evidence type="ECO:0000256" key="1">
    <source>
        <dbReference type="ARBA" id="ARBA00004613"/>
    </source>
</evidence>
<keyword evidence="3" id="KW-0732">Signal</keyword>
<feature type="compositionally biased region" description="Low complexity" evidence="4">
    <location>
        <begin position="1044"/>
        <end position="1065"/>
    </location>
</feature>
<feature type="region of interest" description="Disordered" evidence="4">
    <location>
        <begin position="1448"/>
        <end position="1490"/>
    </location>
</feature>
<evidence type="ECO:0000256" key="4">
    <source>
        <dbReference type="SAM" id="MobiDB-lite"/>
    </source>
</evidence>
<dbReference type="NCBIfam" id="TIGR01451">
    <property type="entry name" value="B_ant_repeat"/>
    <property type="match status" value="4"/>
</dbReference>
<feature type="domain" description="DUF11" evidence="6">
    <location>
        <begin position="1210"/>
        <end position="1336"/>
    </location>
</feature>
<feature type="domain" description="SD-repeat containing protein B" evidence="7">
    <location>
        <begin position="559"/>
        <end position="638"/>
    </location>
</feature>
<feature type="region of interest" description="Disordered" evidence="4">
    <location>
        <begin position="1596"/>
        <end position="1618"/>
    </location>
</feature>
<feature type="region of interest" description="Disordered" evidence="4">
    <location>
        <begin position="1041"/>
        <end position="1069"/>
    </location>
</feature>
<keyword evidence="2" id="KW-0964">Secreted</keyword>
<gene>
    <name evidence="9" type="ORF">M0G41_07120</name>
</gene>
<dbReference type="SUPFAM" id="SSF117074">
    <property type="entry name" value="Hypothetical protein PA1324"/>
    <property type="match status" value="1"/>
</dbReference>
<keyword evidence="5" id="KW-1133">Transmembrane helix</keyword>
<keyword evidence="5" id="KW-0472">Membrane</keyword>
<evidence type="ECO:0000256" key="5">
    <source>
        <dbReference type="SAM" id="Phobius"/>
    </source>
</evidence>
<dbReference type="PANTHER" id="PTHR34819:SF3">
    <property type="entry name" value="CELL SURFACE PROTEIN"/>
    <property type="match status" value="1"/>
</dbReference>
<evidence type="ECO:0000259" key="8">
    <source>
        <dbReference type="Pfam" id="PF24346"/>
    </source>
</evidence>
<name>A0ABT0GFW9_9GAMM</name>
<dbReference type="Gene3D" id="2.60.40.10">
    <property type="entry name" value="Immunoglobulins"/>
    <property type="match status" value="3"/>
</dbReference>
<evidence type="ECO:0000313" key="9">
    <source>
        <dbReference type="EMBL" id="MCK7593437.1"/>
    </source>
</evidence>
<sequence>MLTLSKQVSPLTAVAPGDLLTYTLTVGNVGSSNASAVQVVDAVPANTVFDAIVSSGNGSGSFDTVNNRVLFNPRTASGVDRLDAGDSETLSFRVRVVGTLPQGSTPIPNTATASAANAPSVSDSVSSSALASPGLTLDKQGPATVSFPATTLATTASASSTVRVLDASRLAIGDTVRIGGSIRQITAIAGQTVTLDGAVSAAAGDPVQLGFTYTLTYANRGNATATGVTLGDTLPANLVYAGASPTPATAPAVGSNGSLSFSIGSLAPGALGVAQVRVVPLQAGSYTNNAVLSATDVPNVIDTVTTQVGGLIVDKRTTTPLRAAGDIATYVLRVRNTLSSSVSGIVVTDVLPPGFSYLATESATVNGSATAVTSPPGAGSASPSWGSFTLPGNGTLEITFTSTIGVDVGPATYDNEVSATNTSGIAVAPFDHLATDVDDVTVLAAGTGLVEGVIYRDNDGNGAFDPLIDTPLPFTQLLITDSNNVVYQLASDSTGAFRRVVPAGTTLVDVSDGSLPAGLAPTVGIDGLDPNTVEVPAGASARDDNGFVVSAAAVGTVSGRVWNDGDGNQLQNGSETGRLGVLVELRDAVTNALIQRTFTDLLGDYFFANVPPGDYRVDISPPVGTTLTTGNDPAPVSVVANTNSTADFGLIAGATSNADLSILKTNGLSQVATGVPTVYSLTVANAGPATVSNALIWDPQATGLAKTAVSCGSPSGGAVCPSAPSVADLEAGILAIPSLPPGSSLVLSVTADVLASSGNVSNLAVVSAPQGISDPNQSNNTSSDTDPVVGSVNADLAISKSNGVSTLTSGSSTTYVVVVSNNGPSAANGATVSDPAVTGLAKTAVSCSAASNGASCPGAPSVAALEAGTLAIPALPSGGSITLQVTATVTAAGGSSVTNTASVAPPAGVTDPVPGNNSDDDTDSVVAGTLPSADLSISKDNGVSGLSVGGTTSYTVVVSNAGPDAADGASVSDPAVSGLSKTAVSCTGSSGGAVCPASPDVASLEAGTLVIPTLPNGGSVTLRIDATVTAAGGSSVSNTALVSVPGGVTDPNPNNNTDSDTDPVSGPLNADLSISKNNGVTSLTSGSSTTYVVVISNGGPSSADGATVSDPAVAGLSKTAVACVDASNGASCPVAPSVADIEAGTLAIPALPTGGSVTLEVTATVSAAAGSTVTNTVTVSPPSGITDPVPGNNSADDTDSVVAGSQPSADLSISKDNGVSSLSVGGSTSYTLLVSNAGPNAADGASVSDPAVSGLSKTAVLCTGSTGGAVCPASPDVASLEAGTLAIPTFPVGGTLTLRVDASVTAAGGSAVTNIAEVSVPSGLTDPDSNNNTSSDTDPVLGPTDADLSISKNNGVTSLTSGSSTTYVVVISNGGPSAADGATVSDPAVAGLSKTAVACVGASNGASCPGAPSVADIEAGTLAIPVLPIGGSVTLEVTATVSAAAGSTVTNSVSVSPPSGITDPVPGNNSADDTDSVVAGSQPSADLSISKDNGVSSLSVGGSTSYTLLVSNAGPNAADGASVSDPAVSGLSKTAVLCTGSTGGAVCPTSPDVASLEAGTLAIPTFPVGGTLTLRVDAAVTAAANSAVTNIAEVSVPSGLTDPDSNNNTSSDTDPVSAAPVPGLSLLKQAALDDVVIANGLAEAGERISYTLTATNTGGTPLSGVSINDPLLPTLSCVQPVALAPGERLICTGSLLVDQARVDAGAAILNTATARGTPPSGPELIDNDDASVPVSDVARLGVAKGLVSVAELGSGAYRVVYELRARNYGQVSLDALQLRDDLAATFPTPVQFSVLGVQVTAGSGQPDPTYDGRTRTSLLQSAAVLAPGAELALRLELEVRPGTATGPFLNRATVSGQRVSGGPTLEDDSVNGTSPDPDNNGVPDEISPTPLSFGAAPPGVREIPSTGGLALVLMAMSLMMLGLRRARRARVRGDSD</sequence>
<feature type="compositionally biased region" description="Polar residues" evidence="4">
    <location>
        <begin position="1603"/>
        <end position="1614"/>
    </location>
</feature>
<feature type="domain" description="DUF11" evidence="6">
    <location>
        <begin position="1347"/>
        <end position="1472"/>
    </location>
</feature>
<reference evidence="9" key="1">
    <citation type="submission" date="2022-04" db="EMBL/GenBank/DDBJ databases">
        <title>Lysobacter sp. CAU 1642 isolated from sea sand.</title>
        <authorList>
            <person name="Kim W."/>
        </authorList>
    </citation>
    <scope>NUCLEOTIDE SEQUENCE</scope>
    <source>
        <strain evidence="9">CAU 1642</strain>
    </source>
</reference>
<feature type="domain" description="DUF11" evidence="6">
    <location>
        <begin position="1486"/>
        <end position="1612"/>
    </location>
</feature>
<dbReference type="InterPro" id="IPR013783">
    <property type="entry name" value="Ig-like_fold"/>
</dbReference>
<comment type="subcellular location">
    <subcellularLocation>
        <location evidence="1">Secreted</location>
    </subcellularLocation>
</comment>
<feature type="domain" description="DUF11" evidence="6">
    <location>
        <begin position="659"/>
        <end position="784"/>
    </location>
</feature>